<dbReference type="AlphaFoldDB" id="A0A814MF50"/>
<name>A0A814MF50_ADIRI</name>
<dbReference type="Proteomes" id="UP000663852">
    <property type="component" value="Unassembled WGS sequence"/>
</dbReference>
<evidence type="ECO:0000313" key="4">
    <source>
        <dbReference type="Proteomes" id="UP000663852"/>
    </source>
</evidence>
<organism evidence="2 4">
    <name type="scientific">Adineta ricciae</name>
    <name type="common">Rotifer</name>
    <dbReference type="NCBI Taxonomy" id="249248"/>
    <lineage>
        <taxon>Eukaryota</taxon>
        <taxon>Metazoa</taxon>
        <taxon>Spiralia</taxon>
        <taxon>Gnathifera</taxon>
        <taxon>Rotifera</taxon>
        <taxon>Eurotatoria</taxon>
        <taxon>Bdelloidea</taxon>
        <taxon>Adinetida</taxon>
        <taxon>Adinetidae</taxon>
        <taxon>Adineta</taxon>
    </lineage>
</organism>
<protein>
    <submittedName>
        <fullName evidence="2">Uncharacterized protein</fullName>
    </submittedName>
</protein>
<evidence type="ECO:0000313" key="3">
    <source>
        <dbReference type="Proteomes" id="UP000663828"/>
    </source>
</evidence>
<comment type="caution">
    <text evidence="2">The sequence shown here is derived from an EMBL/GenBank/DDBJ whole genome shotgun (WGS) entry which is preliminary data.</text>
</comment>
<dbReference type="Proteomes" id="UP000663828">
    <property type="component" value="Unassembled WGS sequence"/>
</dbReference>
<dbReference type="EMBL" id="CAJNOR010000708">
    <property type="protein sequence ID" value="CAF0987716.1"/>
    <property type="molecule type" value="Genomic_DNA"/>
</dbReference>
<evidence type="ECO:0000313" key="1">
    <source>
        <dbReference type="EMBL" id="CAF0987716.1"/>
    </source>
</evidence>
<reference evidence="2" key="1">
    <citation type="submission" date="2021-02" db="EMBL/GenBank/DDBJ databases">
        <authorList>
            <person name="Nowell W R."/>
        </authorList>
    </citation>
    <scope>NUCLEOTIDE SEQUENCE</scope>
</reference>
<accession>A0A814MF50</accession>
<keyword evidence="3" id="KW-1185">Reference proteome</keyword>
<proteinExistence type="predicted"/>
<evidence type="ECO:0000313" key="2">
    <source>
        <dbReference type="EMBL" id="CAF1077034.1"/>
    </source>
</evidence>
<sequence length="223" mass="26433">MMEHVDTVNLKLTNNTALRTSKQRIIHEAMRADLRPLYPNATKLYFDIDTEHSKYSCKYLPLLVNLTKLVHLELSSFELVDWDKHLNRWKNQIGTRILQNIHLRSLLIHHKFNSLSRSLKVVETIHKLLPAHISYLQVPINDLNQIEIILERCHQLRCVLFEIKYCAEIKPKQVVQWFMENTKGSVSEIITNDKILIWIGRRKITNDEDISHKHKQMKLTEQK</sequence>
<dbReference type="EMBL" id="CAJNOJ010000088">
    <property type="protein sequence ID" value="CAF1077034.1"/>
    <property type="molecule type" value="Genomic_DNA"/>
</dbReference>
<gene>
    <name evidence="2" type="ORF">EDS130_LOCUS18748</name>
    <name evidence="1" type="ORF">XAT740_LOCUS12528</name>
</gene>